<gene>
    <name evidence="1" type="ORF">NQ176_g2062</name>
</gene>
<proteinExistence type="predicted"/>
<evidence type="ECO:0000313" key="1">
    <source>
        <dbReference type="EMBL" id="KAJ2981376.1"/>
    </source>
</evidence>
<dbReference type="Proteomes" id="UP001143910">
    <property type="component" value="Unassembled WGS sequence"/>
</dbReference>
<protein>
    <submittedName>
        <fullName evidence="1">Uncharacterized protein</fullName>
    </submittedName>
</protein>
<sequence length="2541" mass="277764">MENLLYNHDIPLKGNGDNGDSENHANGRINGVTTNDGIDTFHQIPIAICGMGMRLPGGIKNDRDLFSFLGEKGDARTTVPTSRYDIAAYHSDHGKPGTVASKHGYFLRDIDLGNFDTSMFTMTAAEVSRLDPSQRLLLEVVREALENAGEADFRGKNIGTYTSVYSEDWQHMQNIDFQYGKSPYSLTGVLDFMLANRVAYEYDLRGPSPSVIEVFMLMWLVSGYSVTLKAACASSAMALHQALQAIRSGEISSALVAGTNLMLAPYLGVTMSVTGLLSPDGSCKSFDAAADGNAIRAVIRASGSNSGGRTPGGLTNPNPAAHEWLIRRTYESAGLDCSDTAMVECHGTGTVAGDPLEASAMASCFGEKGVYLGSIKPNLGHSEGVAALCSIIKAVVSLERRVIIPNIKFTNPNDAIPWSSKKLCVPTELLQWPEDRCERISVHSYGVGGSNAHFIVDSARSFRGSSAADIDTQWVTSQTPMMPVSKHLLVFSANNSNGLKAVCEQHLDYLKRNLDRIESLQYTLAHRRERLRLSSFCVVDGSGSPISINYSSTQYDHSQTAKIAFIFTGQGAQWVGMGRQLIVECQQFRQTIDSLDEVLQSIEEAPTWRIKDILLHCDDSQILLKPDVAQPVCTALQIALVDLLSTWGVQPQAVLGHSSGEIAAAYCAKILTPRAAIIIAFYRGLSCSRVKLRGSMAVVGMSPQAVQPLLRPGVCIACENSPENLTLSGDTRALAETVSTIQHTNPRSIRADASEHMKAVGPQYSDWISRHAQMQEPQIPFISSTYGMILTKASEFGSNYWQENLERCVKFNSGTVELLKQFPTMSLHLEIGPHSALRGPLREIYRVNNASPIYLSCLSRDSNNSDAFLTAMGNLYCAGYSIAVPFAAEAIVLTDLPTFPWQYGDQKFWLESRASKSLRYPSHGAHDLLGRRTFDSPDLEPMWRNMLRLVDVPWLQDHTVGNCTIFPAAGYIAMAGEAICQLLYDKQEAHAHRGYIIRELHFTDVMILHDDEATEVITSLRPICNISGMSGNWYEFTIMTCKGTSWTRHCRGLVTSDEVNPFPTIPPAPRVFTRKVDIVRYYNALARAGVIYGPRFRGMQDVTSCVTDYAAACRIVDVQEEWESPYTMHPATLDMVLQSFFIAQTRGICRNLEIAPLPTSIKEVRVGEKTHRASIQVQTSTDGSSSSFHGTVDGQVVFSILGLRTTQLTNMSGDHERNGPSFRVERLKWVPDVNLLDPSVLMPPKPVPGASVAFAQAERLYVLCAVQIQKQLHGIVLAEPHFVFYLNWLEKQQELFKLPGYPMVPDSAHLLVLTDEARQSLIRSIVDGYTDGPGGTSMPPFVEAIWRIYKCLPEILAGKIKFIELMMRDGLLQSIYDWMNELQDIGVLFRLLGYSKPGQKILEIGAGTGGLTSKVLCGLEPEHEERLYGSYTFTDVSSGFFVQAQSRFKDSQAIEYKALDISQDPTLQGFQAGSYDLIIASNVLHATPCLSQTLANCRRLLRPDGRLVLQELAPRIKFPNFIMGLFSGWWLGREDGRVDEPYVAPSVWDAKLREAGFGGIDAVAADSDEADCQMNSIILATPAQEKVTVERGASSRCVALLTDGHSPGPLTEATRKKLEHCGYALDVCVWGTNVPKPGQDVVCIVDVEDSPNPILHQVTDASLGCMLELLDNLNGGTILWLSRPAQIECQEPSQAHILGFARTARLELGVRFATLELMGDGDADGAADAVSRVLQRLQRAALAEGANRDSQDGSPTVGVDMEYCWKRGTVHISRFHGLVVSDALIAAARSDRICNGRRLVIGQVGKLSSLQWREQHLSELGSHEVRVEPRAIGMVAMEVRQAMGIVRTKVADGRWGGVNAIGAEGAGIVVARGSHVKHVQVGDRVMWLSTGLPGFSTLVQMPSAWCIKMPDQLSYLDAATMPTAYVTALSALVHKGQLHKGQSVLIHSAASDLGIAAMHISTLIGAEIYATVDSQDELDVLIRNFGLPRHRIFAFRDRYSDTSILQATNGTGIDVILGSLSGDLVHASWGCLAPGGCLVETGQTNTAAASLISISSFLEERTMTSVNLSTLLSNHAKTQDRLQEMVNMYLDGHIFPVRPVVSFEAATVQYAFESMNRSKNCGKLVVLFPEEGQQELPLRHIVPDALFKPGASYLLIGGKGGLGSSIASWMACNGAGSLIFLSPTAGQHTVDQNLFAELRESGCHVQCYAGSVADEKLLREVVQQAVLPIAGVMQLAMVLHDAPLMDMNAAAWEAAIKPKVDGTWNLDRILPADLDFFILASSIASIFGNHGQANYASANTFLDAFAQYRHSQGKAASVINICAIDDIGYVSRVRHRAGIMSDAISEQDFLDAVQLAVAVSRPAAASAGSMSLTHSQGDHDSLRLDGYEAPYQILLVPEGGLGKTTILSRDPRMAMYYNRKDRRPALDVVSSDVSETLRAFVSSVAADPHKLQDKTAFQLFSRAIAARVATLLMVQSYEDNDPSTHSLAALGVDSLIGIELKDWCNQVFRVEMSVLELMSRDTISELAEWIVELLRRKYPTT</sequence>
<evidence type="ECO:0000313" key="2">
    <source>
        <dbReference type="Proteomes" id="UP001143910"/>
    </source>
</evidence>
<keyword evidence="2" id="KW-1185">Reference proteome</keyword>
<organism evidence="1 2">
    <name type="scientific">Zarea fungicola</name>
    <dbReference type="NCBI Taxonomy" id="93591"/>
    <lineage>
        <taxon>Eukaryota</taxon>
        <taxon>Fungi</taxon>
        <taxon>Dikarya</taxon>
        <taxon>Ascomycota</taxon>
        <taxon>Pezizomycotina</taxon>
        <taxon>Sordariomycetes</taxon>
        <taxon>Hypocreomycetidae</taxon>
        <taxon>Hypocreales</taxon>
        <taxon>Cordycipitaceae</taxon>
        <taxon>Zarea</taxon>
    </lineage>
</organism>
<reference evidence="1" key="1">
    <citation type="submission" date="2022-08" db="EMBL/GenBank/DDBJ databases">
        <title>Genome Sequence of Lecanicillium fungicola.</title>
        <authorList>
            <person name="Buettner E."/>
        </authorList>
    </citation>
    <scope>NUCLEOTIDE SEQUENCE</scope>
    <source>
        <strain evidence="1">Babe33</strain>
    </source>
</reference>
<accession>A0ACC1NR98</accession>
<comment type="caution">
    <text evidence="1">The sequence shown here is derived from an EMBL/GenBank/DDBJ whole genome shotgun (WGS) entry which is preliminary data.</text>
</comment>
<name>A0ACC1NR98_9HYPO</name>
<dbReference type="EMBL" id="JANJQO010000134">
    <property type="protein sequence ID" value="KAJ2981376.1"/>
    <property type="molecule type" value="Genomic_DNA"/>
</dbReference>